<organism evidence="1 2">
    <name type="scientific">Thelonectria olida</name>
    <dbReference type="NCBI Taxonomy" id="1576542"/>
    <lineage>
        <taxon>Eukaryota</taxon>
        <taxon>Fungi</taxon>
        <taxon>Dikarya</taxon>
        <taxon>Ascomycota</taxon>
        <taxon>Pezizomycotina</taxon>
        <taxon>Sordariomycetes</taxon>
        <taxon>Hypocreomycetidae</taxon>
        <taxon>Hypocreales</taxon>
        <taxon>Nectriaceae</taxon>
        <taxon>Thelonectria</taxon>
    </lineage>
</organism>
<evidence type="ECO:0000313" key="1">
    <source>
        <dbReference type="EMBL" id="KAH6897087.1"/>
    </source>
</evidence>
<keyword evidence="2" id="KW-1185">Reference proteome</keyword>
<accession>A0A9P8WCG5</accession>
<dbReference type="EMBL" id="JAGPYM010000003">
    <property type="protein sequence ID" value="KAH6897087.1"/>
    <property type="molecule type" value="Genomic_DNA"/>
</dbReference>
<sequence length="103" mass="11012">MAAGLSATGGLLLKLLGPARGPWTHLSQLQLQLKGDIPPRNLQELPFQWTTSRLDRSASGRLQKPPLSSVCVGFTAADSPLQPFVRLYGCGCVPNPRTGSDTK</sequence>
<dbReference type="Proteomes" id="UP000777438">
    <property type="component" value="Unassembled WGS sequence"/>
</dbReference>
<dbReference type="AlphaFoldDB" id="A0A9P8WCG5"/>
<reference evidence="1 2" key="1">
    <citation type="journal article" date="2021" name="Nat. Commun.">
        <title>Genetic determinants of endophytism in the Arabidopsis root mycobiome.</title>
        <authorList>
            <person name="Mesny F."/>
            <person name="Miyauchi S."/>
            <person name="Thiergart T."/>
            <person name="Pickel B."/>
            <person name="Atanasova L."/>
            <person name="Karlsson M."/>
            <person name="Huettel B."/>
            <person name="Barry K.W."/>
            <person name="Haridas S."/>
            <person name="Chen C."/>
            <person name="Bauer D."/>
            <person name="Andreopoulos W."/>
            <person name="Pangilinan J."/>
            <person name="LaButti K."/>
            <person name="Riley R."/>
            <person name="Lipzen A."/>
            <person name="Clum A."/>
            <person name="Drula E."/>
            <person name="Henrissat B."/>
            <person name="Kohler A."/>
            <person name="Grigoriev I.V."/>
            <person name="Martin F.M."/>
            <person name="Hacquard S."/>
        </authorList>
    </citation>
    <scope>NUCLEOTIDE SEQUENCE [LARGE SCALE GENOMIC DNA]</scope>
    <source>
        <strain evidence="1 2">MPI-CAGE-CH-0241</strain>
    </source>
</reference>
<proteinExistence type="predicted"/>
<comment type="caution">
    <text evidence="1">The sequence shown here is derived from an EMBL/GenBank/DDBJ whole genome shotgun (WGS) entry which is preliminary data.</text>
</comment>
<name>A0A9P8WCG5_9HYPO</name>
<protein>
    <submittedName>
        <fullName evidence="1">Uncharacterized protein</fullName>
    </submittedName>
</protein>
<evidence type="ECO:0000313" key="2">
    <source>
        <dbReference type="Proteomes" id="UP000777438"/>
    </source>
</evidence>
<gene>
    <name evidence="1" type="ORF">B0T10DRAFT_475921</name>
</gene>